<feature type="active site" description="Cysteine sulfenic acid (-SOH) intermediate" evidence="6">
    <location>
        <position position="60"/>
    </location>
</feature>
<dbReference type="InterPro" id="IPR002065">
    <property type="entry name" value="TPX"/>
</dbReference>
<dbReference type="PROSITE" id="PS51352">
    <property type="entry name" value="THIOREDOXIN_2"/>
    <property type="match status" value="1"/>
</dbReference>
<dbReference type="CDD" id="cd03014">
    <property type="entry name" value="PRX_Atyp2cys"/>
    <property type="match status" value="1"/>
</dbReference>
<dbReference type="InterPro" id="IPR013740">
    <property type="entry name" value="Redoxin"/>
</dbReference>
<evidence type="ECO:0000256" key="1">
    <source>
        <dbReference type="ARBA" id="ARBA00022559"/>
    </source>
</evidence>
<keyword evidence="1 6" id="KW-0575">Peroxidase</keyword>
<dbReference type="RefSeq" id="WP_036048326.1">
    <property type="nucleotide sequence ID" value="NZ_CADEPT010000007.1"/>
</dbReference>
<evidence type="ECO:0000256" key="4">
    <source>
        <dbReference type="ARBA" id="ARBA00023157"/>
    </source>
</evidence>
<dbReference type="PANTHER" id="PTHR43110">
    <property type="entry name" value="THIOL PEROXIDASE"/>
    <property type="match status" value="1"/>
</dbReference>
<sequence length="167" mass="17370">MSKVTLGGNPIELAGSFPAVGSQAPDFKLVGQDLGELTLASFAGKRKVLNIVPSLDTPTCATSTRKFNEAASKLADTAVVVVSGDLPFAAKRFCTTEGLANVSTASTFRSGRDFANAYGVDVTSGPLNGLTARAVVVIDANDKVVYTELVEEIKNEPNYDAALAALK</sequence>
<evidence type="ECO:0000313" key="10">
    <source>
        <dbReference type="Proteomes" id="UP000029590"/>
    </source>
</evidence>
<dbReference type="Pfam" id="PF08534">
    <property type="entry name" value="Redoxin"/>
    <property type="match status" value="1"/>
</dbReference>
<accession>A0AAP1Y2X2</accession>
<comment type="function">
    <text evidence="6">Thiol-specific peroxidase that catalyzes the reduction of hydrogen peroxide and organic hydroperoxides to water and alcohols, respectively. Plays a role in cell protection against oxidative stress by detoxifying peroxides.</text>
</comment>
<evidence type="ECO:0000313" key="11">
    <source>
        <dbReference type="Proteomes" id="UP001059745"/>
    </source>
</evidence>
<evidence type="ECO:0000256" key="6">
    <source>
        <dbReference type="HAMAP-Rule" id="MF_00269"/>
    </source>
</evidence>
<organism evidence="9 11">
    <name type="scientific">Burkholderia gladioli</name>
    <name type="common">Pseudomonas marginata</name>
    <name type="synonym">Phytomonas marginata</name>
    <dbReference type="NCBI Taxonomy" id="28095"/>
    <lineage>
        <taxon>Bacteria</taxon>
        <taxon>Pseudomonadati</taxon>
        <taxon>Pseudomonadota</taxon>
        <taxon>Betaproteobacteria</taxon>
        <taxon>Burkholderiales</taxon>
        <taxon>Burkholderiaceae</taxon>
        <taxon>Burkholderia</taxon>
    </lineage>
</organism>
<feature type="disulfide bond" description="Redox-active" evidence="6">
    <location>
        <begin position="60"/>
        <end position="94"/>
    </location>
</feature>
<dbReference type="SUPFAM" id="SSF52833">
    <property type="entry name" value="Thioredoxin-like"/>
    <property type="match status" value="1"/>
</dbReference>
<dbReference type="Proteomes" id="UP000029590">
    <property type="component" value="Unassembled WGS sequence"/>
</dbReference>
<evidence type="ECO:0000256" key="5">
    <source>
        <dbReference type="ARBA" id="ARBA00023284"/>
    </source>
</evidence>
<keyword evidence="3 6" id="KW-0560">Oxidoreductase</keyword>
<protein>
    <recommendedName>
        <fullName evidence="6">Thiol peroxidase</fullName>
        <shortName evidence="6">Tpx</shortName>
        <ecNumber evidence="6">1.11.1.24</ecNumber>
    </recommendedName>
    <alternativeName>
        <fullName evidence="6">Peroxiredoxin tpx</fullName>
        <shortName evidence="6">Prx</shortName>
    </alternativeName>
    <alternativeName>
        <fullName evidence="6">Thioredoxin peroxidase</fullName>
    </alternativeName>
    <alternativeName>
        <fullName evidence="6">Thioredoxin-dependent peroxiredoxin</fullName>
    </alternativeName>
</protein>
<reference evidence="9" key="2">
    <citation type="submission" date="2022-09" db="EMBL/GenBank/DDBJ databases">
        <title>Genomic of Burkholderia gladioli.</title>
        <authorList>
            <person name="Wu H."/>
        </authorList>
    </citation>
    <scope>NUCLEOTIDE SEQUENCE</scope>
    <source>
        <strain evidence="9">ZN-S4</strain>
    </source>
</reference>
<evidence type="ECO:0000313" key="9">
    <source>
        <dbReference type="EMBL" id="UWX70711.1"/>
    </source>
</evidence>
<dbReference type="GO" id="GO:0008379">
    <property type="term" value="F:thioredoxin peroxidase activity"/>
    <property type="evidence" value="ECO:0007669"/>
    <property type="project" value="UniProtKB-UniRule"/>
</dbReference>
<dbReference type="EC" id="1.11.1.24" evidence="6"/>
<dbReference type="InterPro" id="IPR050455">
    <property type="entry name" value="Tpx_Peroxidase_subfamily"/>
</dbReference>
<dbReference type="EMBL" id="JPGG01000015">
    <property type="protein sequence ID" value="KGC16912.1"/>
    <property type="molecule type" value="Genomic_DNA"/>
</dbReference>
<dbReference type="Proteomes" id="UP001059745">
    <property type="component" value="Chromosome 1"/>
</dbReference>
<dbReference type="NCBIfam" id="NF001808">
    <property type="entry name" value="PRK00522.1"/>
    <property type="match status" value="1"/>
</dbReference>
<evidence type="ECO:0000256" key="3">
    <source>
        <dbReference type="ARBA" id="ARBA00023002"/>
    </source>
</evidence>
<comment type="subunit">
    <text evidence="6">Homodimer.</text>
</comment>
<evidence type="ECO:0000259" key="7">
    <source>
        <dbReference type="PROSITE" id="PS51352"/>
    </source>
</evidence>
<evidence type="ECO:0000256" key="2">
    <source>
        <dbReference type="ARBA" id="ARBA00022862"/>
    </source>
</evidence>
<name>A0AAP1Y2X2_BURGA</name>
<dbReference type="InterPro" id="IPR013766">
    <property type="entry name" value="Thioredoxin_domain"/>
</dbReference>
<dbReference type="PANTHER" id="PTHR43110:SF1">
    <property type="entry name" value="THIOL PEROXIDASE"/>
    <property type="match status" value="1"/>
</dbReference>
<dbReference type="KEGG" id="bgo:BM43_1929"/>
<comment type="similarity">
    <text evidence="6">Belongs to the peroxiredoxin family. Tpx subfamily.</text>
</comment>
<comment type="catalytic activity">
    <reaction evidence="6">
        <text>a hydroperoxide + [thioredoxin]-dithiol = an alcohol + [thioredoxin]-disulfide + H2O</text>
        <dbReference type="Rhea" id="RHEA:62620"/>
        <dbReference type="Rhea" id="RHEA-COMP:10698"/>
        <dbReference type="Rhea" id="RHEA-COMP:10700"/>
        <dbReference type="ChEBI" id="CHEBI:15377"/>
        <dbReference type="ChEBI" id="CHEBI:29950"/>
        <dbReference type="ChEBI" id="CHEBI:30879"/>
        <dbReference type="ChEBI" id="CHEBI:35924"/>
        <dbReference type="ChEBI" id="CHEBI:50058"/>
        <dbReference type="EC" id="1.11.1.24"/>
    </reaction>
</comment>
<keyword evidence="5 6" id="KW-0676">Redox-active center</keyword>
<dbReference type="EMBL" id="CP104214">
    <property type="protein sequence ID" value="UWX70711.1"/>
    <property type="molecule type" value="Genomic_DNA"/>
</dbReference>
<keyword evidence="4 6" id="KW-1015">Disulfide bond</keyword>
<gene>
    <name evidence="6 9" type="primary">tpx</name>
    <name evidence="8" type="ORF">DM48_3713</name>
    <name evidence="9" type="ORF">NYZ96_02770</name>
</gene>
<feature type="domain" description="Thioredoxin" evidence="7">
    <location>
        <begin position="18"/>
        <end position="167"/>
    </location>
</feature>
<keyword evidence="2 6" id="KW-0049">Antioxidant</keyword>
<evidence type="ECO:0000313" key="8">
    <source>
        <dbReference type="EMBL" id="KGC16912.1"/>
    </source>
</evidence>
<dbReference type="Gene3D" id="3.40.30.10">
    <property type="entry name" value="Glutaredoxin"/>
    <property type="match status" value="1"/>
</dbReference>
<dbReference type="AlphaFoldDB" id="A0AAP1Y2X2"/>
<dbReference type="PROSITE" id="PS01265">
    <property type="entry name" value="TPX"/>
    <property type="match status" value="1"/>
</dbReference>
<comment type="miscellaneous">
    <text evidence="6">The active site is a conserved redox-active cysteine residue, the peroxidatic cysteine (C(P)), which makes the nucleophilic attack on the peroxide substrate. The peroxide oxidizes the C(P)-SH to cysteine sulfenic acid (C(P)-SOH), which then reacts with another cysteine residue, the resolving cysteine (C(R)), to form a disulfide bridge. The disulfide is subsequently reduced by an appropriate electron donor to complete the catalytic cycle. In this atypical 2-Cys peroxiredoxin, C(R) is present in the same subunit to form an intramolecular disulfide. The disulfide is subsequently reduced by thioredoxin.</text>
</comment>
<dbReference type="HAMAP" id="MF_00269">
    <property type="entry name" value="Tpx"/>
    <property type="match status" value="1"/>
</dbReference>
<dbReference type="InterPro" id="IPR018219">
    <property type="entry name" value="Tpx_CS"/>
</dbReference>
<reference evidence="8 10" key="1">
    <citation type="submission" date="2014-04" db="EMBL/GenBank/DDBJ databases">
        <authorList>
            <person name="Bishop-Lilly K.A."/>
            <person name="Broomall S.M."/>
            <person name="Chain P.S."/>
            <person name="Chertkov O."/>
            <person name="Coyne S.R."/>
            <person name="Daligault H.E."/>
            <person name="Davenport K.W."/>
            <person name="Erkkila T."/>
            <person name="Frey K.G."/>
            <person name="Gibbons H.S."/>
            <person name="Gu W."/>
            <person name="Jaissle J."/>
            <person name="Johnson S.L."/>
            <person name="Koroleva G.I."/>
            <person name="Ladner J.T."/>
            <person name="Lo C.-C."/>
            <person name="Minogue T.D."/>
            <person name="Munk C."/>
            <person name="Palacios G.F."/>
            <person name="Redden C.L."/>
            <person name="Rosenzweig C.N."/>
            <person name="Scholz M.B."/>
            <person name="Teshima H."/>
            <person name="Xu Y."/>
        </authorList>
    </citation>
    <scope>NUCLEOTIDE SEQUENCE [LARGE SCALE GENOMIC DNA]</scope>
    <source>
        <strain evidence="10">gladioli</strain>
        <strain evidence="8">Gladioli</strain>
    </source>
</reference>
<dbReference type="InterPro" id="IPR036249">
    <property type="entry name" value="Thioredoxin-like_sf"/>
</dbReference>
<proteinExistence type="inferred from homology"/>